<dbReference type="AlphaFoldDB" id="A0A2B4RGY0"/>
<dbReference type="PANTHER" id="PTHR48122">
    <property type="entry name" value="CENTROMERE PROTEIN H"/>
    <property type="match status" value="1"/>
</dbReference>
<evidence type="ECO:0000256" key="3">
    <source>
        <dbReference type="ARBA" id="ARBA00022454"/>
    </source>
</evidence>
<keyword evidence="6" id="KW-0137">Centromere</keyword>
<evidence type="ECO:0000256" key="5">
    <source>
        <dbReference type="ARBA" id="ARBA00023242"/>
    </source>
</evidence>
<dbReference type="GO" id="GO:0000776">
    <property type="term" value="C:kinetochore"/>
    <property type="evidence" value="ECO:0007669"/>
    <property type="project" value="UniProtKB-KW"/>
</dbReference>
<proteinExistence type="inferred from homology"/>
<dbReference type="GO" id="GO:0007059">
    <property type="term" value="P:chromosome segregation"/>
    <property type="evidence" value="ECO:0007669"/>
    <property type="project" value="TreeGrafter"/>
</dbReference>
<reference evidence="11" key="1">
    <citation type="journal article" date="2017" name="bioRxiv">
        <title>Comparative analysis of the genomes of Stylophora pistillata and Acropora digitifera provides evidence for extensive differences between species of corals.</title>
        <authorList>
            <person name="Voolstra C.R."/>
            <person name="Li Y."/>
            <person name="Liew Y.J."/>
            <person name="Baumgarten S."/>
            <person name="Zoccola D."/>
            <person name="Flot J.-F."/>
            <person name="Tambutte S."/>
            <person name="Allemand D."/>
            <person name="Aranda M."/>
        </authorList>
    </citation>
    <scope>NUCLEOTIDE SEQUENCE [LARGE SCALE GENOMIC DNA]</scope>
</reference>
<dbReference type="EMBL" id="LSMT01000548">
    <property type="protein sequence ID" value="PFX16416.1"/>
    <property type="molecule type" value="Genomic_DNA"/>
</dbReference>
<evidence type="ECO:0000256" key="7">
    <source>
        <dbReference type="ARBA" id="ARBA00025735"/>
    </source>
</evidence>
<feature type="domain" description="Centromere protein H C-terminal" evidence="9">
    <location>
        <begin position="67"/>
        <end position="263"/>
    </location>
</feature>
<evidence type="ECO:0000256" key="1">
    <source>
        <dbReference type="ARBA" id="ARBA00004123"/>
    </source>
</evidence>
<accession>A0A2B4RGY0</accession>
<dbReference type="InterPro" id="IPR008426">
    <property type="entry name" value="CENP-H_C"/>
</dbReference>
<evidence type="ECO:0000313" key="11">
    <source>
        <dbReference type="Proteomes" id="UP000225706"/>
    </source>
</evidence>
<dbReference type="Pfam" id="PF05837">
    <property type="entry name" value="CENP-H"/>
    <property type="match status" value="1"/>
</dbReference>
<keyword evidence="5" id="KW-0539">Nucleus</keyword>
<feature type="region of interest" description="Disordered" evidence="8">
    <location>
        <begin position="1"/>
        <end position="23"/>
    </location>
</feature>
<comment type="similarity">
    <text evidence="7">Belongs to the CENP-H/MCM16 family.</text>
</comment>
<dbReference type="GO" id="GO:0005634">
    <property type="term" value="C:nucleus"/>
    <property type="evidence" value="ECO:0007669"/>
    <property type="project" value="UniProtKB-SubCell"/>
</dbReference>
<keyword evidence="11" id="KW-1185">Reference proteome</keyword>
<dbReference type="InterPro" id="IPR040034">
    <property type="entry name" value="CENP-H"/>
</dbReference>
<keyword evidence="3" id="KW-0158">Chromosome</keyword>
<name>A0A2B4RGY0_STYPI</name>
<protein>
    <recommendedName>
        <fullName evidence="9">Centromere protein H C-terminal domain-containing protein</fullName>
    </recommendedName>
</protein>
<dbReference type="STRING" id="50429.A0A2B4RGY0"/>
<feature type="compositionally biased region" description="Polar residues" evidence="8">
    <location>
        <begin position="1"/>
        <end position="16"/>
    </location>
</feature>
<comment type="subcellular location">
    <subcellularLocation>
        <location evidence="2">Chromosome</location>
        <location evidence="2">Centromere</location>
        <location evidence="2">Kinetochore</location>
    </subcellularLocation>
    <subcellularLocation>
        <location evidence="1">Nucleus</location>
    </subcellularLocation>
</comment>
<dbReference type="PANTHER" id="PTHR48122:SF1">
    <property type="entry name" value="CENTROMERE PROTEIN H"/>
    <property type="match status" value="1"/>
</dbReference>
<dbReference type="Proteomes" id="UP000225706">
    <property type="component" value="Unassembled WGS sequence"/>
</dbReference>
<sequence length="271" mass="31244">MAANLEDTTNQLSETANPVPPRSFTVVNEDQQFSEVEEHEDEERNPLLELKKCKEWLQQQKINHEAELLVRRLQQCEDQQPSTSASSQSDLYERISKLQDQLYSLSTARSYKKLVLDRLLCGDLLIKKLFPDVLTDSPSEEQTEEMRDFLKLCEKQNKLSTEVLLEHKTLSEAQTLLDKLKRQSYEIKKENRGLLKRVQKLTDEKENASCSPSDNTVIQKLKQQIGLKVEKIDVVRNVFQGLVVGSGIDWVMDEEMRHLVLSLGEPLEFAT</sequence>
<dbReference type="OrthoDB" id="2274804at2759"/>
<evidence type="ECO:0000313" key="10">
    <source>
        <dbReference type="EMBL" id="PFX16416.1"/>
    </source>
</evidence>
<dbReference type="GO" id="GO:0051382">
    <property type="term" value="P:kinetochore assembly"/>
    <property type="evidence" value="ECO:0007669"/>
    <property type="project" value="InterPro"/>
</dbReference>
<evidence type="ECO:0000259" key="9">
    <source>
        <dbReference type="Pfam" id="PF05837"/>
    </source>
</evidence>
<evidence type="ECO:0000256" key="2">
    <source>
        <dbReference type="ARBA" id="ARBA00004629"/>
    </source>
</evidence>
<keyword evidence="4" id="KW-0995">Kinetochore</keyword>
<evidence type="ECO:0000256" key="6">
    <source>
        <dbReference type="ARBA" id="ARBA00023328"/>
    </source>
</evidence>
<comment type="caution">
    <text evidence="10">The sequence shown here is derived from an EMBL/GenBank/DDBJ whole genome shotgun (WGS) entry which is preliminary data.</text>
</comment>
<organism evidence="10 11">
    <name type="scientific">Stylophora pistillata</name>
    <name type="common">Smooth cauliflower coral</name>
    <dbReference type="NCBI Taxonomy" id="50429"/>
    <lineage>
        <taxon>Eukaryota</taxon>
        <taxon>Metazoa</taxon>
        <taxon>Cnidaria</taxon>
        <taxon>Anthozoa</taxon>
        <taxon>Hexacorallia</taxon>
        <taxon>Scleractinia</taxon>
        <taxon>Astrocoeniina</taxon>
        <taxon>Pocilloporidae</taxon>
        <taxon>Stylophora</taxon>
    </lineage>
</organism>
<evidence type="ECO:0000256" key="4">
    <source>
        <dbReference type="ARBA" id="ARBA00022838"/>
    </source>
</evidence>
<dbReference type="GO" id="GO:0007052">
    <property type="term" value="P:mitotic spindle organization"/>
    <property type="evidence" value="ECO:0007669"/>
    <property type="project" value="TreeGrafter"/>
</dbReference>
<dbReference type="GO" id="GO:0043515">
    <property type="term" value="F:kinetochore binding"/>
    <property type="evidence" value="ECO:0007669"/>
    <property type="project" value="TreeGrafter"/>
</dbReference>
<evidence type="ECO:0000256" key="8">
    <source>
        <dbReference type="SAM" id="MobiDB-lite"/>
    </source>
</evidence>
<gene>
    <name evidence="10" type="ORF">AWC38_SpisGene19314</name>
</gene>